<keyword evidence="2" id="KW-1185">Reference proteome</keyword>
<gene>
    <name evidence="1" type="ORF">JHL16_05600</name>
</gene>
<evidence type="ECO:0000313" key="1">
    <source>
        <dbReference type="EMBL" id="MBK1865817.1"/>
    </source>
</evidence>
<proteinExistence type="predicted"/>
<protein>
    <submittedName>
        <fullName evidence="1">DoxX family protein</fullName>
    </submittedName>
</protein>
<comment type="caution">
    <text evidence="1">The sequence shown here is derived from an EMBL/GenBank/DDBJ whole genome shotgun (WGS) entry which is preliminary data.</text>
</comment>
<reference evidence="1" key="1">
    <citation type="submission" date="2021-01" db="EMBL/GenBank/DDBJ databases">
        <authorList>
            <person name="Sun Q."/>
        </authorList>
    </citation>
    <scope>NUCLEOTIDE SEQUENCE</scope>
    <source>
        <strain evidence="1">YIM B02566</strain>
    </source>
</reference>
<organism evidence="1 2">
    <name type="scientific">Taklimakanibacter albus</name>
    <dbReference type="NCBI Taxonomy" id="2800327"/>
    <lineage>
        <taxon>Bacteria</taxon>
        <taxon>Pseudomonadati</taxon>
        <taxon>Pseudomonadota</taxon>
        <taxon>Alphaproteobacteria</taxon>
        <taxon>Hyphomicrobiales</taxon>
        <taxon>Aestuariivirgaceae</taxon>
        <taxon>Taklimakanibacter</taxon>
    </lineage>
</organism>
<dbReference type="Proteomes" id="UP000616151">
    <property type="component" value="Unassembled WGS sequence"/>
</dbReference>
<sequence length="128" mass="13855">MTEDTEVSRKVWAGRIITGLVVAYLLFDSILRVLKLDAAVGGFERLGYPESLVVPVGLVELAGVILYVFPRSAVLGAILLTGHLGGATAAILRLENPWFLLPVGLGALLWGGLYLRDDKVNALFPLRR</sequence>
<name>A0ACC5QZS2_9HYPH</name>
<evidence type="ECO:0000313" key="2">
    <source>
        <dbReference type="Proteomes" id="UP000616151"/>
    </source>
</evidence>
<accession>A0ACC5QZS2</accession>
<dbReference type="EMBL" id="JAENHL010000006">
    <property type="protein sequence ID" value="MBK1865817.1"/>
    <property type="molecule type" value="Genomic_DNA"/>
</dbReference>